<organism evidence="1">
    <name type="scientific">Chromera velia CCMP2878</name>
    <dbReference type="NCBI Taxonomy" id="1169474"/>
    <lineage>
        <taxon>Eukaryota</taxon>
        <taxon>Sar</taxon>
        <taxon>Alveolata</taxon>
        <taxon>Colpodellida</taxon>
        <taxon>Chromeraceae</taxon>
        <taxon>Chromera</taxon>
    </lineage>
</organism>
<dbReference type="AlphaFoldDB" id="A0A0G4F323"/>
<name>A0A0G4F323_9ALVE</name>
<reference evidence="1" key="1">
    <citation type="submission" date="2014-11" db="EMBL/GenBank/DDBJ databases">
        <authorList>
            <person name="Otto D Thomas"/>
            <person name="Naeem Raeece"/>
        </authorList>
    </citation>
    <scope>NUCLEOTIDE SEQUENCE</scope>
</reference>
<evidence type="ECO:0000313" key="1">
    <source>
        <dbReference type="EMBL" id="CEM06621.1"/>
    </source>
</evidence>
<protein>
    <submittedName>
        <fullName evidence="1">Uncharacterized protein</fullName>
    </submittedName>
</protein>
<dbReference type="VEuPathDB" id="CryptoDB:Cvel_14992"/>
<accession>A0A0G4F323</accession>
<dbReference type="EMBL" id="CDMZ01000100">
    <property type="protein sequence ID" value="CEM06621.1"/>
    <property type="molecule type" value="Genomic_DNA"/>
</dbReference>
<sequence length="296" mass="33085">MFIELITNRTSLSGDILKFHQAPMPRVNVTEAVGVIHSSAPLSPVVVSRGTRRIQEVRKWYTEVLEAEVLFDGVREEEEEEEGGDGTQKKNVKVRALCLRLREGTPFKVQLWFFQREGAEEGQREEEEKKRSLNPSEAPLTVGSLENSILSLHANISQSTVCGFDQYSDFHFAYDQGGPRGMPGSFLDPFVERALNVDSPLPVQIWRMPRGPLVHSLSSLRSRPPGAYFIYMTDPTGWTVQLNGPLKEVTAFLPEGVGEEDVPSYKATCEDSVSGCKGEGLCSVKVEEETEKVQFY</sequence>
<gene>
    <name evidence="1" type="ORF">Cvel_14992</name>
</gene>
<proteinExistence type="predicted"/>